<dbReference type="RefSeq" id="WP_188659781.1">
    <property type="nucleotide sequence ID" value="NZ_BMKC01000001.1"/>
</dbReference>
<dbReference type="Pfam" id="PF06629">
    <property type="entry name" value="MipA"/>
    <property type="match status" value="1"/>
</dbReference>
<organism evidence="7 8">
    <name type="scientific">Arenimonas soli</name>
    <dbReference type="NCBI Taxonomy" id="2269504"/>
    <lineage>
        <taxon>Bacteria</taxon>
        <taxon>Pseudomonadati</taxon>
        <taxon>Pseudomonadota</taxon>
        <taxon>Gammaproteobacteria</taxon>
        <taxon>Lysobacterales</taxon>
        <taxon>Lysobacteraceae</taxon>
        <taxon>Arenimonas</taxon>
    </lineage>
</organism>
<evidence type="ECO:0000256" key="3">
    <source>
        <dbReference type="ARBA" id="ARBA00022729"/>
    </source>
</evidence>
<sequence length="255" mass="27737">MSPRRPLSAALVLALALTVAPALAQDAAEAEPRWTLGLLAIDRDAPYRQLDEDLLVVPLVRFEGERFYLRGLRGGVVLARDGGFEFGAFVQGRGDGYEAADSPYLAGMDDRDFSLDVGLAASWRVKRVGQFEASLATDMLDRSGGQEAALSWTGLVRAGGWRLLPGASLAWQSRDMVDYYYGVRTGEALVGRTAYSPGSALFPEISLLATRPLGERWEFFARAGHTWLPSEVTDSPVVDQDGRMSVIVGLGYTFD</sequence>
<gene>
    <name evidence="7" type="primary">mipA</name>
    <name evidence="7" type="ORF">GCM10011521_00540</name>
</gene>
<accession>A0ABQ1HAE7</accession>
<keyword evidence="4" id="KW-0472">Membrane</keyword>
<evidence type="ECO:0000256" key="6">
    <source>
        <dbReference type="SAM" id="SignalP"/>
    </source>
</evidence>
<dbReference type="PANTHER" id="PTHR38776:SF1">
    <property type="entry name" value="MLTA-INTERACTING PROTEIN-RELATED"/>
    <property type="match status" value="1"/>
</dbReference>
<name>A0ABQ1HAE7_9GAMM</name>
<dbReference type="InterPro" id="IPR010583">
    <property type="entry name" value="MipA"/>
</dbReference>
<evidence type="ECO:0000313" key="8">
    <source>
        <dbReference type="Proteomes" id="UP000623419"/>
    </source>
</evidence>
<comment type="similarity">
    <text evidence="2">Belongs to the MipA/OmpV family.</text>
</comment>
<keyword evidence="3 6" id="KW-0732">Signal</keyword>
<keyword evidence="5" id="KW-0998">Cell outer membrane</keyword>
<feature type="signal peptide" evidence="6">
    <location>
        <begin position="1"/>
        <end position="24"/>
    </location>
</feature>
<proteinExistence type="inferred from homology"/>
<keyword evidence="8" id="KW-1185">Reference proteome</keyword>
<feature type="chain" id="PRO_5047202744" evidence="6">
    <location>
        <begin position="25"/>
        <end position="255"/>
    </location>
</feature>
<dbReference type="Proteomes" id="UP000623419">
    <property type="component" value="Unassembled WGS sequence"/>
</dbReference>
<evidence type="ECO:0000256" key="1">
    <source>
        <dbReference type="ARBA" id="ARBA00004442"/>
    </source>
</evidence>
<evidence type="ECO:0000256" key="5">
    <source>
        <dbReference type="ARBA" id="ARBA00023237"/>
    </source>
</evidence>
<dbReference type="EMBL" id="BMKC01000001">
    <property type="protein sequence ID" value="GGA66337.1"/>
    <property type="molecule type" value="Genomic_DNA"/>
</dbReference>
<protein>
    <submittedName>
        <fullName evidence="7">MltA-interacting protein</fullName>
    </submittedName>
</protein>
<evidence type="ECO:0000313" key="7">
    <source>
        <dbReference type="EMBL" id="GGA66337.1"/>
    </source>
</evidence>
<reference evidence="8" key="1">
    <citation type="journal article" date="2019" name="Int. J. Syst. Evol. Microbiol.">
        <title>The Global Catalogue of Microorganisms (GCM) 10K type strain sequencing project: providing services to taxonomists for standard genome sequencing and annotation.</title>
        <authorList>
            <consortium name="The Broad Institute Genomics Platform"/>
            <consortium name="The Broad Institute Genome Sequencing Center for Infectious Disease"/>
            <person name="Wu L."/>
            <person name="Ma J."/>
        </authorList>
    </citation>
    <scope>NUCLEOTIDE SEQUENCE [LARGE SCALE GENOMIC DNA]</scope>
    <source>
        <strain evidence="8">CGMCC 1.15905</strain>
    </source>
</reference>
<evidence type="ECO:0000256" key="4">
    <source>
        <dbReference type="ARBA" id="ARBA00023136"/>
    </source>
</evidence>
<evidence type="ECO:0000256" key="2">
    <source>
        <dbReference type="ARBA" id="ARBA00005722"/>
    </source>
</evidence>
<dbReference type="PANTHER" id="PTHR38776">
    <property type="entry name" value="MLTA-INTERACTING PROTEIN-RELATED"/>
    <property type="match status" value="1"/>
</dbReference>
<comment type="caution">
    <text evidence="7">The sequence shown here is derived from an EMBL/GenBank/DDBJ whole genome shotgun (WGS) entry which is preliminary data.</text>
</comment>
<comment type="subcellular location">
    <subcellularLocation>
        <location evidence="1">Cell outer membrane</location>
    </subcellularLocation>
</comment>